<feature type="domain" description="Trigger factor C-terminal" evidence="14">
    <location>
        <begin position="268"/>
        <end position="421"/>
    </location>
</feature>
<accession>A0A8J6NFT3</accession>
<feature type="domain" description="Trigger factor ribosome-binding bacterial" evidence="13">
    <location>
        <begin position="1"/>
        <end position="143"/>
    </location>
</feature>
<dbReference type="Pfam" id="PF05697">
    <property type="entry name" value="Trigger_N"/>
    <property type="match status" value="1"/>
</dbReference>
<dbReference type="SUPFAM" id="SSF109998">
    <property type="entry name" value="Triger factor/SurA peptide-binding domain-like"/>
    <property type="match status" value="1"/>
</dbReference>
<dbReference type="SUPFAM" id="SSF54534">
    <property type="entry name" value="FKBP-like"/>
    <property type="match status" value="1"/>
</dbReference>
<comment type="function">
    <text evidence="11">Involved in protein export. Acts as a chaperone by maintaining the newly synthesized protein in an open conformation. Functions as a peptidyl-prolyl cis-trans isomerase.</text>
</comment>
<dbReference type="NCBIfam" id="TIGR00115">
    <property type="entry name" value="tig"/>
    <property type="match status" value="1"/>
</dbReference>
<evidence type="ECO:0000256" key="9">
    <source>
        <dbReference type="ARBA" id="ARBA00023306"/>
    </source>
</evidence>
<dbReference type="InterPro" id="IPR036611">
    <property type="entry name" value="Trigger_fac_ribosome-bd_sf"/>
</dbReference>
<proteinExistence type="inferred from homology"/>
<sequence>MKIETTPHEDHQVTLTVELEQDRMDGAKRRSARQLAERGKIAGFRPGKAPYDVIRRQYGDEAIVEGAIDILLDEVYPLALEESKVEPSGPGALEKMESLEPPIFIFTIPLKPEVDLGDYQKIRMAYKWKKPNEKEVDAKLEELQKMYATTVSVERPIEKGDYIMTAVKGQTADAADGDEPLWEQESHAVFVAPENRENELPFVGFGHLLVGMSAEETKIIPHTFADDHDDESLRGLTVNYETTIKTVRGTEFPDLDDEFAKSVGAGETLADLREILTKNLEEESRTEYDDEYFTALVDKIKEKATIKYAPQTLKHETEHVLEDIKGRLARQGMEFEAYLKMQDTTLEKFTEEEAGPTAQKRLERGLIFDELARKEEIKVEDGDLQSEFTQTLTQLQSQGYDLNNVKGGVRAQKEIANNIAMQSANQLITRLTLERIKAIATGEVAKAKKDVTKATKDVKTEKYSEGAEAVKEEKPKKKAAETSSSKGKKVAPKKKTPPKKKAAPRKKAEEKDSEK</sequence>
<organism evidence="15 16">
    <name type="scientific">Candidatus Desulfolinea nitratireducens</name>
    <dbReference type="NCBI Taxonomy" id="2841698"/>
    <lineage>
        <taxon>Bacteria</taxon>
        <taxon>Bacillati</taxon>
        <taxon>Chloroflexota</taxon>
        <taxon>Anaerolineae</taxon>
        <taxon>Anaerolineales</taxon>
        <taxon>Anaerolineales incertae sedis</taxon>
        <taxon>Candidatus Desulfolinea</taxon>
    </lineage>
</organism>
<name>A0A8J6NFT3_9CHLR</name>
<dbReference type="Gene3D" id="3.30.70.1050">
    <property type="entry name" value="Trigger factor ribosome-binding domain"/>
    <property type="match status" value="1"/>
</dbReference>
<dbReference type="EMBL" id="JACNJN010000075">
    <property type="protein sequence ID" value="MBC8334673.1"/>
    <property type="molecule type" value="Genomic_DNA"/>
</dbReference>
<evidence type="ECO:0000256" key="2">
    <source>
        <dbReference type="ARBA" id="ARBA00005464"/>
    </source>
</evidence>
<comment type="caution">
    <text evidence="15">The sequence shown here is derived from an EMBL/GenBank/DDBJ whole genome shotgun (WGS) entry which is preliminary data.</text>
</comment>
<dbReference type="InterPro" id="IPR008881">
    <property type="entry name" value="Trigger_fac_ribosome-bd_bac"/>
</dbReference>
<evidence type="ECO:0000256" key="11">
    <source>
        <dbReference type="HAMAP-Rule" id="MF_00303"/>
    </source>
</evidence>
<comment type="similarity">
    <text evidence="2 11">Belongs to the FKBP-type PPIase family. Tig subfamily.</text>
</comment>
<keyword evidence="5 11" id="KW-0132">Cell division</keyword>
<evidence type="ECO:0000313" key="16">
    <source>
        <dbReference type="Proteomes" id="UP000614469"/>
    </source>
</evidence>
<dbReference type="SUPFAM" id="SSF102735">
    <property type="entry name" value="Trigger factor ribosome-binding domain"/>
    <property type="match status" value="1"/>
</dbReference>
<evidence type="ECO:0000256" key="10">
    <source>
        <dbReference type="ARBA" id="ARBA00029986"/>
    </source>
</evidence>
<dbReference type="InterPro" id="IPR037041">
    <property type="entry name" value="Trigger_fac_C_sf"/>
</dbReference>
<comment type="domain">
    <text evidence="11">Consists of 3 domains; the N-terminus binds the ribosome, the middle domain has PPIase activity, while the C-terminus has intrinsic chaperone activity on its own.</text>
</comment>
<gene>
    <name evidence="11 15" type="primary">tig</name>
    <name evidence="15" type="ORF">H8E29_05365</name>
</gene>
<dbReference type="InterPro" id="IPR046357">
    <property type="entry name" value="PPIase_dom_sf"/>
</dbReference>
<dbReference type="EC" id="5.2.1.8" evidence="3 11"/>
<dbReference type="GO" id="GO:0003755">
    <property type="term" value="F:peptidyl-prolyl cis-trans isomerase activity"/>
    <property type="evidence" value="ECO:0007669"/>
    <property type="project" value="UniProtKB-UniRule"/>
</dbReference>
<protein>
    <recommendedName>
        <fullName evidence="4 11">Trigger factor</fullName>
        <shortName evidence="11">TF</shortName>
        <ecNumber evidence="3 11">5.2.1.8</ecNumber>
    </recommendedName>
    <alternativeName>
        <fullName evidence="10 11">PPIase</fullName>
    </alternativeName>
</protein>
<dbReference type="Pfam" id="PF05698">
    <property type="entry name" value="Trigger_C"/>
    <property type="match status" value="1"/>
</dbReference>
<keyword evidence="8 11" id="KW-0413">Isomerase</keyword>
<dbReference type="GO" id="GO:0006457">
    <property type="term" value="P:protein folding"/>
    <property type="evidence" value="ECO:0007669"/>
    <property type="project" value="UniProtKB-UniRule"/>
</dbReference>
<evidence type="ECO:0000256" key="1">
    <source>
        <dbReference type="ARBA" id="ARBA00000971"/>
    </source>
</evidence>
<dbReference type="GO" id="GO:0051301">
    <property type="term" value="P:cell division"/>
    <property type="evidence" value="ECO:0007669"/>
    <property type="project" value="UniProtKB-KW"/>
</dbReference>
<dbReference type="GO" id="GO:0015031">
    <property type="term" value="P:protein transport"/>
    <property type="evidence" value="ECO:0007669"/>
    <property type="project" value="UniProtKB-UniRule"/>
</dbReference>
<evidence type="ECO:0000256" key="7">
    <source>
        <dbReference type="ARBA" id="ARBA00023186"/>
    </source>
</evidence>
<dbReference type="InterPro" id="IPR008880">
    <property type="entry name" value="Trigger_fac_C"/>
</dbReference>
<evidence type="ECO:0000256" key="4">
    <source>
        <dbReference type="ARBA" id="ARBA00016902"/>
    </source>
</evidence>
<comment type="catalytic activity">
    <reaction evidence="1 11">
        <text>[protein]-peptidylproline (omega=180) = [protein]-peptidylproline (omega=0)</text>
        <dbReference type="Rhea" id="RHEA:16237"/>
        <dbReference type="Rhea" id="RHEA-COMP:10747"/>
        <dbReference type="Rhea" id="RHEA-COMP:10748"/>
        <dbReference type="ChEBI" id="CHEBI:83833"/>
        <dbReference type="ChEBI" id="CHEBI:83834"/>
        <dbReference type="EC" id="5.2.1.8"/>
    </reaction>
</comment>
<dbReference type="InterPro" id="IPR027304">
    <property type="entry name" value="Trigger_fact/SurA_dom_sf"/>
</dbReference>
<evidence type="ECO:0000256" key="8">
    <source>
        <dbReference type="ARBA" id="ARBA00023235"/>
    </source>
</evidence>
<evidence type="ECO:0000256" key="12">
    <source>
        <dbReference type="SAM" id="MobiDB-lite"/>
    </source>
</evidence>
<evidence type="ECO:0000256" key="6">
    <source>
        <dbReference type="ARBA" id="ARBA00023110"/>
    </source>
</evidence>
<dbReference type="GO" id="GO:0005737">
    <property type="term" value="C:cytoplasm"/>
    <property type="evidence" value="ECO:0007669"/>
    <property type="project" value="UniProtKB-SubCell"/>
</dbReference>
<keyword evidence="11" id="KW-0963">Cytoplasm</keyword>
<dbReference type="InterPro" id="IPR005215">
    <property type="entry name" value="Trig_fac"/>
</dbReference>
<evidence type="ECO:0000256" key="3">
    <source>
        <dbReference type="ARBA" id="ARBA00013194"/>
    </source>
</evidence>
<feature type="region of interest" description="Disordered" evidence="12">
    <location>
        <begin position="446"/>
        <end position="515"/>
    </location>
</feature>
<dbReference type="HAMAP" id="MF_00303">
    <property type="entry name" value="Trigger_factor_Tig"/>
    <property type="match status" value="1"/>
</dbReference>
<dbReference type="Gene3D" id="3.10.50.40">
    <property type="match status" value="1"/>
</dbReference>
<feature type="compositionally biased region" description="Basic residues" evidence="12">
    <location>
        <begin position="486"/>
        <end position="505"/>
    </location>
</feature>
<keyword evidence="7 11" id="KW-0143">Chaperone</keyword>
<keyword evidence="6 11" id="KW-0697">Rotamase</keyword>
<evidence type="ECO:0000259" key="14">
    <source>
        <dbReference type="Pfam" id="PF05698"/>
    </source>
</evidence>
<reference evidence="15 16" key="1">
    <citation type="submission" date="2020-08" db="EMBL/GenBank/DDBJ databases">
        <title>Bridging the membrane lipid divide: bacteria of the FCB group superphylum have the potential to synthesize archaeal ether lipids.</title>
        <authorList>
            <person name="Villanueva L."/>
            <person name="Von Meijenfeldt F.A.B."/>
            <person name="Westbye A.B."/>
            <person name="Yadav S."/>
            <person name="Hopmans E.C."/>
            <person name="Dutilh B.E."/>
            <person name="Sinninghe Damste J.S."/>
        </authorList>
    </citation>
    <scope>NUCLEOTIDE SEQUENCE [LARGE SCALE GENOMIC DNA]</scope>
    <source>
        <strain evidence="15">NIOZ-UU36</strain>
    </source>
</reference>
<evidence type="ECO:0000313" key="15">
    <source>
        <dbReference type="EMBL" id="MBC8334673.1"/>
    </source>
</evidence>
<evidence type="ECO:0000256" key="5">
    <source>
        <dbReference type="ARBA" id="ARBA00022618"/>
    </source>
</evidence>
<keyword evidence="9 11" id="KW-0131">Cell cycle</keyword>
<feature type="compositionally biased region" description="Basic and acidic residues" evidence="12">
    <location>
        <begin position="506"/>
        <end position="515"/>
    </location>
</feature>
<comment type="subcellular location">
    <subcellularLocation>
        <location evidence="11">Cytoplasm</location>
    </subcellularLocation>
    <text evidence="11">About half TF is bound to the ribosome near the polypeptide exit tunnel while the other half is free in the cytoplasm.</text>
</comment>
<dbReference type="AlphaFoldDB" id="A0A8J6NFT3"/>
<feature type="compositionally biased region" description="Basic and acidic residues" evidence="12">
    <location>
        <begin position="446"/>
        <end position="480"/>
    </location>
</feature>
<dbReference type="Gene3D" id="1.10.3120.10">
    <property type="entry name" value="Trigger factor, C-terminal domain"/>
    <property type="match status" value="1"/>
</dbReference>
<evidence type="ECO:0000259" key="13">
    <source>
        <dbReference type="Pfam" id="PF05697"/>
    </source>
</evidence>
<dbReference type="Proteomes" id="UP000614469">
    <property type="component" value="Unassembled WGS sequence"/>
</dbReference>